<organism evidence="2 3">
    <name type="scientific">[Phormidium ambiguum] IAM M-71</name>
    <dbReference type="NCBI Taxonomy" id="454136"/>
    <lineage>
        <taxon>Bacteria</taxon>
        <taxon>Bacillati</taxon>
        <taxon>Cyanobacteriota</taxon>
        <taxon>Cyanophyceae</taxon>
        <taxon>Oscillatoriophycideae</taxon>
        <taxon>Aerosakkonematales</taxon>
        <taxon>Aerosakkonemataceae</taxon>
        <taxon>Floridanema</taxon>
    </lineage>
</organism>
<accession>A0A1U7IJA5</accession>
<reference evidence="2 3" key="1">
    <citation type="submission" date="2016-11" db="EMBL/GenBank/DDBJ databases">
        <title>Draft Genome Sequences of Nine Cyanobacterial Strains from Diverse Habitats.</title>
        <authorList>
            <person name="Zhu T."/>
            <person name="Hou S."/>
            <person name="Lu X."/>
            <person name="Hess W.R."/>
        </authorList>
    </citation>
    <scope>NUCLEOTIDE SEQUENCE [LARGE SCALE GENOMIC DNA]</scope>
    <source>
        <strain evidence="2 3">IAM M-71</strain>
    </source>
</reference>
<dbReference type="STRING" id="454136.NIES2119_14565"/>
<evidence type="ECO:0000256" key="1">
    <source>
        <dbReference type="SAM" id="MobiDB-lite"/>
    </source>
</evidence>
<dbReference type="AlphaFoldDB" id="A0A1U7IJA5"/>
<name>A0A1U7IJA5_9CYAN</name>
<comment type="caution">
    <text evidence="2">The sequence shown here is derived from an EMBL/GenBank/DDBJ whole genome shotgun (WGS) entry which is preliminary data.</text>
</comment>
<evidence type="ECO:0000313" key="2">
    <source>
        <dbReference type="EMBL" id="OKH37177.1"/>
    </source>
</evidence>
<evidence type="ECO:0000313" key="3">
    <source>
        <dbReference type="Proteomes" id="UP000185860"/>
    </source>
</evidence>
<sequence length="133" mass="14803">MDVNKNPSEENGLIAQRPPQEESFTAVGTEPFWNLTINRNAIVYSAPDFSSTETNIRTYTYPYVAPKPAEGRPIDVVRVYRLNGQPNGTLIIKKVDSCSDGMSDNVYPYAVTLILGDRVLEGCAKRQSAKFIE</sequence>
<proteinExistence type="predicted"/>
<dbReference type="Proteomes" id="UP000185860">
    <property type="component" value="Unassembled WGS sequence"/>
</dbReference>
<protein>
    <submittedName>
        <fullName evidence="2">Uncharacterized protein</fullName>
    </submittedName>
</protein>
<dbReference type="EMBL" id="MRCE01000013">
    <property type="protein sequence ID" value="OKH37177.1"/>
    <property type="molecule type" value="Genomic_DNA"/>
</dbReference>
<gene>
    <name evidence="2" type="ORF">NIES2119_14565</name>
</gene>
<feature type="region of interest" description="Disordered" evidence="1">
    <location>
        <begin position="1"/>
        <end position="21"/>
    </location>
</feature>